<reference evidence="7" key="1">
    <citation type="submission" date="2016-11" db="UniProtKB">
        <authorList>
            <consortium name="WormBaseParasite"/>
        </authorList>
    </citation>
    <scope>IDENTIFICATION</scope>
</reference>
<evidence type="ECO:0000256" key="2">
    <source>
        <dbReference type="ARBA" id="ARBA00023136"/>
    </source>
</evidence>
<evidence type="ECO:0000313" key="7">
    <source>
        <dbReference type="WBParaSite" id="MhA1_Contig354.frz3.fgene3"/>
    </source>
</evidence>
<sequence length="987" mass="112046">MKNSKKVLELDKISFLNKETLCQILENKWSTEGCDCQLDLPSSQSVNSLVSNREHNIFVAVTDTFLYFFLADTHLLACIYQREDDDIAERGFFRKAYWKPDSTAIAVTTSKNFVSILNVEISRESSFNLHDPVGESTDFTRESTELFMNKSRPNINVNLAVVARLESTPTWFPNLISILTFKEELIVCLKDGWLHRLSWSGNILHELSFNINSIHHEQTSTKSSFKNILFSTFYLDQRKDFGYFVSDISPFLGGICIVYSDGRAALVISSISEFRPGSISILFAGGPSGDAFAVLWDSTFPIEQNRAFNNNTDNLDVEGVSRIFTKTNGDHMSCPPVLAIFSPFGEQWWCSLDDNKTVAPGKNPQSPTFDNYEYTSMDWSLEGYQLWLGTSNANLHLINIVRSMQNIHDAMVLVGSDRILVCPTNQDKYIASHLIWQLIKPPHGYITTNWPIKHVSISKYIDSDKILVVGGSHGFCFFNFRTTKWRMFRKEAEEKSLLLTGGLNIFESFIICAACNLDSKDERLYIFQLEDQLDVDLAHFISTNRILQMKICSSFLLTFGVDSMISIYSLSVLNTKQLQIECIAEIRVAEFLHHPNFSFCLNPLFIYHDFSLLRLVLLDALSFCSDLDSLLINASGHLLLLSPMVQQLNGQHSNESILEFQLHPPTLVASYVEEFWIMHPFFCASSGDEKYNITIPYLSEALWINAGYIDHNYLACGANVTSMSFSNFNSKITSADDISITLSEDDSSNGFISIATTEEVAALSVRNLTKTYEVLIVNLQNLYPLLPRVVSFLREFPDEYLPTIIHCARKTELAYWNVLFFVSNHPRQLFQMCLDEDLLEYVAICEIDQMFIFRLATSCLVILHSLTSIGESSRFACKLLEKAKRKQRWQVAQDIIRFMQNINRATEKDSDLGSMPTSPIQGKLTSLHHQHVTPPFNLSNDELSFPLFSSQVEIEPSSAQQRKISGSGKSTDPSRHVTAYTGIRRLN</sequence>
<dbReference type="GO" id="GO:0006886">
    <property type="term" value="P:intracellular protein transport"/>
    <property type="evidence" value="ECO:0007669"/>
    <property type="project" value="InterPro"/>
</dbReference>
<feature type="compositionally biased region" description="Polar residues" evidence="4">
    <location>
        <begin position="956"/>
        <end position="971"/>
    </location>
</feature>
<dbReference type="GO" id="GO:0000139">
    <property type="term" value="C:Golgi membrane"/>
    <property type="evidence" value="ECO:0007669"/>
    <property type="project" value="TreeGrafter"/>
</dbReference>
<evidence type="ECO:0000259" key="5">
    <source>
        <dbReference type="Pfam" id="PF07064"/>
    </source>
</evidence>
<evidence type="ECO:0000256" key="4">
    <source>
        <dbReference type="SAM" id="MobiDB-lite"/>
    </source>
</evidence>
<evidence type="ECO:0000256" key="3">
    <source>
        <dbReference type="ARBA" id="ARBA00029879"/>
    </source>
</evidence>
<keyword evidence="6" id="KW-1185">Reference proteome</keyword>
<dbReference type="GO" id="GO:0005829">
    <property type="term" value="C:cytosol"/>
    <property type="evidence" value="ECO:0007669"/>
    <property type="project" value="TreeGrafter"/>
</dbReference>
<evidence type="ECO:0000313" key="6">
    <source>
        <dbReference type="Proteomes" id="UP000095281"/>
    </source>
</evidence>
<proteinExistence type="predicted"/>
<dbReference type="AlphaFoldDB" id="A0A1I8BN27"/>
<dbReference type="Pfam" id="PF07064">
    <property type="entry name" value="RIC1"/>
    <property type="match status" value="1"/>
</dbReference>
<dbReference type="PANTHER" id="PTHR22746:SF10">
    <property type="entry name" value="GUANINE NUCLEOTIDE EXCHANGE FACTOR SUBUNIT RIC1"/>
    <property type="match status" value="1"/>
</dbReference>
<dbReference type="WBParaSite" id="MhA1_Contig354.frz3.fgene3">
    <property type="protein sequence ID" value="MhA1_Contig354.frz3.fgene3"/>
    <property type="gene ID" value="MhA1_Contig354.frz3.fgene3"/>
</dbReference>
<dbReference type="InterPro" id="IPR040096">
    <property type="entry name" value="Ric1"/>
</dbReference>
<feature type="domain" description="RIC1 C-terminal alpha solenoid region" evidence="5">
    <location>
        <begin position="783"/>
        <end position="907"/>
    </location>
</feature>
<dbReference type="SUPFAM" id="SSF50998">
    <property type="entry name" value="Quinoprotein alcohol dehydrogenase-like"/>
    <property type="match status" value="1"/>
</dbReference>
<dbReference type="PANTHER" id="PTHR22746">
    <property type="entry name" value="RAB6A-GEF COMPLEX PARTNER PROTEIN 1"/>
    <property type="match status" value="1"/>
</dbReference>
<keyword evidence="2" id="KW-0472">Membrane</keyword>
<name>A0A1I8BN27_MELHA</name>
<dbReference type="InterPro" id="IPR009771">
    <property type="entry name" value="RIC1_C"/>
</dbReference>
<evidence type="ECO:0000256" key="1">
    <source>
        <dbReference type="ARBA" id="ARBA00004370"/>
    </source>
</evidence>
<dbReference type="Proteomes" id="UP000095281">
    <property type="component" value="Unplaced"/>
</dbReference>
<dbReference type="GO" id="GO:0034066">
    <property type="term" value="C:Ric1-Rgp1 guanyl-nucleotide exchange factor complex"/>
    <property type="evidence" value="ECO:0007669"/>
    <property type="project" value="InterPro"/>
</dbReference>
<dbReference type="InterPro" id="IPR011047">
    <property type="entry name" value="Quinoprotein_ADH-like_sf"/>
</dbReference>
<organism evidence="6 7">
    <name type="scientific">Meloidogyne hapla</name>
    <name type="common">Root-knot nematode worm</name>
    <dbReference type="NCBI Taxonomy" id="6305"/>
    <lineage>
        <taxon>Eukaryota</taxon>
        <taxon>Metazoa</taxon>
        <taxon>Ecdysozoa</taxon>
        <taxon>Nematoda</taxon>
        <taxon>Chromadorea</taxon>
        <taxon>Rhabditida</taxon>
        <taxon>Tylenchina</taxon>
        <taxon>Tylenchomorpha</taxon>
        <taxon>Tylenchoidea</taxon>
        <taxon>Meloidogynidae</taxon>
        <taxon>Meloidogyninae</taxon>
        <taxon>Meloidogyne</taxon>
    </lineage>
</organism>
<accession>A0A1I8BN27</accession>
<dbReference type="GO" id="GO:0042147">
    <property type="term" value="P:retrograde transport, endosome to Golgi"/>
    <property type="evidence" value="ECO:0007669"/>
    <property type="project" value="TreeGrafter"/>
</dbReference>
<protein>
    <recommendedName>
        <fullName evidence="3">Protein RIC1 homolog</fullName>
    </recommendedName>
</protein>
<comment type="subcellular location">
    <subcellularLocation>
        <location evidence="1">Membrane</location>
    </subcellularLocation>
</comment>
<feature type="region of interest" description="Disordered" evidence="4">
    <location>
        <begin position="956"/>
        <end position="987"/>
    </location>
</feature>